<comment type="caution">
    <text evidence="2">The sequence shown here is derived from an EMBL/GenBank/DDBJ whole genome shotgun (WGS) entry which is preliminary data.</text>
</comment>
<proteinExistence type="predicted"/>
<dbReference type="EMBL" id="BFAA01020841">
    <property type="protein sequence ID" value="GCB82512.1"/>
    <property type="molecule type" value="Genomic_DNA"/>
</dbReference>
<dbReference type="InterPro" id="IPR001849">
    <property type="entry name" value="PH_domain"/>
</dbReference>
<accession>A0A401QAX2</accession>
<dbReference type="AlphaFoldDB" id="A0A401QAX2"/>
<dbReference type="PANTHER" id="PTHR17271:SF10">
    <property type="entry name" value="TRIO AND F-ACTIN-BINDING PROTEIN"/>
    <property type="match status" value="1"/>
</dbReference>
<protein>
    <recommendedName>
        <fullName evidence="1">PH domain-containing protein</fullName>
    </recommendedName>
</protein>
<evidence type="ECO:0000313" key="3">
    <source>
        <dbReference type="Proteomes" id="UP000288216"/>
    </source>
</evidence>
<dbReference type="SUPFAM" id="SSF50729">
    <property type="entry name" value="PH domain-like"/>
    <property type="match status" value="1"/>
</dbReference>
<dbReference type="InterPro" id="IPR052223">
    <property type="entry name" value="Actin_Cytoskeleton_Reg"/>
</dbReference>
<dbReference type="OrthoDB" id="8939554at2759"/>
<dbReference type="GO" id="GO:1900026">
    <property type="term" value="P:positive regulation of substrate adhesion-dependent cell spreading"/>
    <property type="evidence" value="ECO:0007669"/>
    <property type="project" value="TreeGrafter"/>
</dbReference>
<sequence>MSILDGHGEWKKHWFVLADSSLRYYRDSTAEE</sequence>
<name>A0A401QAX2_SCYTO</name>
<feature type="domain" description="PH" evidence="1">
    <location>
        <begin position="1"/>
        <end position="32"/>
    </location>
</feature>
<dbReference type="GO" id="GO:0051015">
    <property type="term" value="F:actin filament binding"/>
    <property type="evidence" value="ECO:0007669"/>
    <property type="project" value="TreeGrafter"/>
</dbReference>
<keyword evidence="3" id="KW-1185">Reference proteome</keyword>
<dbReference type="GO" id="GO:0015629">
    <property type="term" value="C:actin cytoskeleton"/>
    <property type="evidence" value="ECO:0007669"/>
    <property type="project" value="TreeGrafter"/>
</dbReference>
<evidence type="ECO:0000259" key="1">
    <source>
        <dbReference type="PROSITE" id="PS50003"/>
    </source>
</evidence>
<feature type="non-terminal residue" evidence="2">
    <location>
        <position position="32"/>
    </location>
</feature>
<dbReference type="InterPro" id="IPR011993">
    <property type="entry name" value="PH-like_dom_sf"/>
</dbReference>
<dbReference type="PROSITE" id="PS50003">
    <property type="entry name" value="PH_DOMAIN"/>
    <property type="match status" value="1"/>
</dbReference>
<dbReference type="Proteomes" id="UP000288216">
    <property type="component" value="Unassembled WGS sequence"/>
</dbReference>
<reference evidence="2 3" key="1">
    <citation type="journal article" date="2018" name="Nat. Ecol. Evol.">
        <title>Shark genomes provide insights into elasmobranch evolution and the origin of vertebrates.</title>
        <authorList>
            <person name="Hara Y"/>
            <person name="Yamaguchi K"/>
            <person name="Onimaru K"/>
            <person name="Kadota M"/>
            <person name="Koyanagi M"/>
            <person name="Keeley SD"/>
            <person name="Tatsumi K"/>
            <person name="Tanaka K"/>
            <person name="Motone F"/>
            <person name="Kageyama Y"/>
            <person name="Nozu R"/>
            <person name="Adachi N"/>
            <person name="Nishimura O"/>
            <person name="Nakagawa R"/>
            <person name="Tanegashima C"/>
            <person name="Kiyatake I"/>
            <person name="Matsumoto R"/>
            <person name="Murakumo K"/>
            <person name="Nishida K"/>
            <person name="Terakita A"/>
            <person name="Kuratani S"/>
            <person name="Sato K"/>
            <person name="Hyodo S Kuraku.S."/>
        </authorList>
    </citation>
    <scope>NUCLEOTIDE SEQUENCE [LARGE SCALE GENOMIC DNA]</scope>
</reference>
<organism evidence="2 3">
    <name type="scientific">Scyliorhinus torazame</name>
    <name type="common">Cloudy catshark</name>
    <name type="synonym">Catulus torazame</name>
    <dbReference type="NCBI Taxonomy" id="75743"/>
    <lineage>
        <taxon>Eukaryota</taxon>
        <taxon>Metazoa</taxon>
        <taxon>Chordata</taxon>
        <taxon>Craniata</taxon>
        <taxon>Vertebrata</taxon>
        <taxon>Chondrichthyes</taxon>
        <taxon>Elasmobranchii</taxon>
        <taxon>Galeomorphii</taxon>
        <taxon>Galeoidea</taxon>
        <taxon>Carcharhiniformes</taxon>
        <taxon>Scyliorhinidae</taxon>
        <taxon>Scyliorhinus</taxon>
    </lineage>
</organism>
<dbReference type="Gene3D" id="2.30.29.30">
    <property type="entry name" value="Pleckstrin-homology domain (PH domain)/Phosphotyrosine-binding domain (PTB)"/>
    <property type="match status" value="1"/>
</dbReference>
<evidence type="ECO:0000313" key="2">
    <source>
        <dbReference type="EMBL" id="GCB82512.1"/>
    </source>
</evidence>
<dbReference type="PANTHER" id="PTHR17271">
    <property type="entry name" value="PLECKSTRIN HOMOLOGY PH DOMAIN-CONTAINING PROTEIN"/>
    <property type="match status" value="1"/>
</dbReference>
<gene>
    <name evidence="2" type="ORF">scyTo_0022011</name>
</gene>
<dbReference type="STRING" id="75743.A0A401QAX2"/>